<dbReference type="OrthoDB" id="265955at2759"/>
<dbReference type="GO" id="GO:0045292">
    <property type="term" value="P:mRNA cis splicing, via spliceosome"/>
    <property type="evidence" value="ECO:0007669"/>
    <property type="project" value="TreeGrafter"/>
</dbReference>
<dbReference type="AlphaFoldDB" id="A0A7J7N1X2"/>
<evidence type="ECO:0000256" key="2">
    <source>
        <dbReference type="ARBA" id="ARBA00034534"/>
    </source>
</evidence>
<dbReference type="GO" id="GO:0005681">
    <property type="term" value="C:spliceosomal complex"/>
    <property type="evidence" value="ECO:0007669"/>
    <property type="project" value="TreeGrafter"/>
</dbReference>
<proteinExistence type="inferred from homology"/>
<evidence type="ECO:0000259" key="3">
    <source>
        <dbReference type="Pfam" id="PF09732"/>
    </source>
</evidence>
<dbReference type="PANTHER" id="PTHR21737:SF4">
    <property type="entry name" value="SPLICING FACTOR CACTIN"/>
    <property type="match status" value="1"/>
</dbReference>
<dbReference type="Pfam" id="PF10312">
    <property type="entry name" value="Cactin_mid"/>
    <property type="match status" value="1"/>
</dbReference>
<keyword evidence="6" id="KW-1185">Reference proteome</keyword>
<dbReference type="SMART" id="SM01050">
    <property type="entry name" value="CactinC_cactus"/>
    <property type="match status" value="1"/>
</dbReference>
<name>A0A7J7N1X2_9MAGN</name>
<evidence type="ECO:0000259" key="4">
    <source>
        <dbReference type="Pfam" id="PF10312"/>
    </source>
</evidence>
<reference evidence="5 6" key="1">
    <citation type="journal article" date="2020" name="IScience">
        <title>Genome Sequencing of the Endangered Kingdonia uniflora (Circaeasteraceae, Ranunculales) Reveals Potential Mechanisms of Evolutionary Specialization.</title>
        <authorList>
            <person name="Sun Y."/>
            <person name="Deng T."/>
            <person name="Zhang A."/>
            <person name="Moore M.J."/>
            <person name="Landis J.B."/>
            <person name="Lin N."/>
            <person name="Zhang H."/>
            <person name="Zhang X."/>
            <person name="Huang J."/>
            <person name="Zhang X."/>
            <person name="Sun H."/>
            <person name="Wang H."/>
        </authorList>
    </citation>
    <scope>NUCLEOTIDE SEQUENCE [LARGE SCALE GENOMIC DNA]</scope>
    <source>
        <strain evidence="5">TB1705</strain>
        <tissue evidence="5">Leaf</tissue>
    </source>
</reference>
<gene>
    <name evidence="5" type="ORF">GIB67_007830</name>
</gene>
<evidence type="ECO:0000313" key="5">
    <source>
        <dbReference type="EMBL" id="KAF6161189.1"/>
    </source>
</evidence>
<feature type="domain" description="Splicing factor Cactin C-terminal" evidence="3">
    <location>
        <begin position="215"/>
        <end position="296"/>
    </location>
</feature>
<evidence type="ECO:0000256" key="1">
    <source>
        <dbReference type="ARBA" id="ARBA00006895"/>
    </source>
</evidence>
<organism evidence="5 6">
    <name type="scientific">Kingdonia uniflora</name>
    <dbReference type="NCBI Taxonomy" id="39325"/>
    <lineage>
        <taxon>Eukaryota</taxon>
        <taxon>Viridiplantae</taxon>
        <taxon>Streptophyta</taxon>
        <taxon>Embryophyta</taxon>
        <taxon>Tracheophyta</taxon>
        <taxon>Spermatophyta</taxon>
        <taxon>Magnoliopsida</taxon>
        <taxon>Ranunculales</taxon>
        <taxon>Circaeasteraceae</taxon>
        <taxon>Kingdonia</taxon>
    </lineage>
</organism>
<comment type="caution">
    <text evidence="5">The sequence shown here is derived from an EMBL/GenBank/DDBJ whole genome shotgun (WGS) entry which is preliminary data.</text>
</comment>
<dbReference type="InterPro" id="IPR018816">
    <property type="entry name" value="Cactin_central"/>
</dbReference>
<dbReference type="GO" id="GO:0005737">
    <property type="term" value="C:cytoplasm"/>
    <property type="evidence" value="ECO:0007669"/>
    <property type="project" value="TreeGrafter"/>
</dbReference>
<feature type="domain" description="Splicing factor cactin central" evidence="4">
    <location>
        <begin position="2"/>
        <end position="154"/>
    </location>
</feature>
<sequence>MKPIDVLSEYLSASDDIDIETDEPYMVFKGLAVKEMEELRDDIKMHMDLVRATPVHIEFCEALLVISDWELSEAHKTVVLDQVRVCEEEPPAAARGVHVSIELDVHNLLKKQTYDELVTSQSAIKSAMSTGQTKNVEYWMDILDLLQIYKAKEIHAKIMGVFDFRPFCSEPINEESPELEVEETGSFSPKLLPGEENEEEAIEAEVDRAVLVYGWHNKYRPRKPKYFNRVHTGYEWNKYNQNHYDHDNPPPKFVQGYKFNIFYPDLVDKAKCPEYTLEKDWSNGDTCIIRFHAGPLMKT</sequence>
<dbReference type="Proteomes" id="UP000541444">
    <property type="component" value="Unassembled WGS sequence"/>
</dbReference>
<dbReference type="EMBL" id="JACGCM010001144">
    <property type="protein sequence ID" value="KAF6161189.1"/>
    <property type="molecule type" value="Genomic_DNA"/>
</dbReference>
<protein>
    <recommendedName>
        <fullName evidence="2">Splicing factor Cactin</fullName>
    </recommendedName>
</protein>
<comment type="similarity">
    <text evidence="1">Belongs to the CACTIN family.</text>
</comment>
<dbReference type="Pfam" id="PF09732">
    <property type="entry name" value="CactinC_cactus"/>
    <property type="match status" value="1"/>
</dbReference>
<accession>A0A7J7N1X2</accession>
<dbReference type="PANTHER" id="PTHR21737">
    <property type="entry name" value="POLYGLUTAMINE BINDING PROTEIN 1/MARVEL MEMBRANE-ASSOCIATING DOMAIN CONTAINING 3"/>
    <property type="match status" value="1"/>
</dbReference>
<dbReference type="InterPro" id="IPR019134">
    <property type="entry name" value="Cactin_C"/>
</dbReference>
<evidence type="ECO:0000313" key="6">
    <source>
        <dbReference type="Proteomes" id="UP000541444"/>
    </source>
</evidence>